<sequence length="478" mass="53451">MQTSSSVNSVPAISALEAPFETSVAKKIFFDLFDGQACACELESAAGYLSEQINQAASLPSDLPAEMDGLYAWMEHHTESVGKSYREYLEARQAGNPRRYFETKSHALYFLKSVAPTKLVDGAWLYGLLERWQDVRFSALIKTYLEELGEGLPAKNHVVLYKKLLAVQGCEHFDDLSDNHFIQGAIQLALAYHAPRFLPEVIGFNLGYEQLPLHLLITAYELKELGIDPYYFTLHITVDNSDSGHAKKAVDAIFEALPKLGDTDEFYRRVCNGYKLNSLGASTTSVISDFDLEAEMIEIFQRKSVVGQFAHSDYRQVSNCTVNDWLSRPEETSDFIAAMEREGWFKRHEDPQNSRFWKLIQGEKARMFGVFSAYEQQVIYDWIAGNAAQEKFAKVAGASHLSPEAKHRLLDAVQAHTTQAPKVGADDFDAEVRILEQNLTSATGPEDAMSKLIALMSPANHHTAPGLMATRIFNDVLG</sequence>
<dbReference type="RefSeq" id="WP_105483978.1">
    <property type="nucleotide sequence ID" value="NZ_NIGF01000010.1"/>
</dbReference>
<dbReference type="InterPro" id="IPR016084">
    <property type="entry name" value="Haem_Oase-like_multi-hlx"/>
</dbReference>
<evidence type="ECO:0000313" key="2">
    <source>
        <dbReference type="Proteomes" id="UP000237684"/>
    </source>
</evidence>
<keyword evidence="2" id="KW-1185">Reference proteome</keyword>
<gene>
    <name evidence="1" type="ORF">B1R32_11018</name>
</gene>
<proteinExistence type="predicted"/>
<protein>
    <submittedName>
        <fullName evidence="1">Iron-containing redox enzyme</fullName>
    </submittedName>
</protein>
<dbReference type="EMBL" id="NIGF01000010">
    <property type="protein sequence ID" value="PQV63555.1"/>
    <property type="molecule type" value="Genomic_DNA"/>
</dbReference>
<dbReference type="Pfam" id="PF14518">
    <property type="entry name" value="Haem_oxygenas_2"/>
    <property type="match status" value="1"/>
</dbReference>
<reference evidence="1 2" key="1">
    <citation type="journal article" date="2018" name="Syst. Appl. Microbiol.">
        <title>Abditibacterium utsteinense sp. nov., the first cultivated member of candidate phylum FBP, isolated from ice-free Antarctic soil samples.</title>
        <authorList>
            <person name="Tahon G."/>
            <person name="Tytgat B."/>
            <person name="Lebbe L."/>
            <person name="Carlier A."/>
            <person name="Willems A."/>
        </authorList>
    </citation>
    <scope>NUCLEOTIDE SEQUENCE [LARGE SCALE GENOMIC DNA]</scope>
    <source>
        <strain evidence="1 2">LMG 29911</strain>
    </source>
</reference>
<dbReference type="Gene3D" id="1.20.910.10">
    <property type="entry name" value="Heme oxygenase-like"/>
    <property type="match status" value="1"/>
</dbReference>
<dbReference type="Proteomes" id="UP000237684">
    <property type="component" value="Unassembled WGS sequence"/>
</dbReference>
<evidence type="ECO:0000313" key="1">
    <source>
        <dbReference type="EMBL" id="PQV63555.1"/>
    </source>
</evidence>
<organism evidence="1 2">
    <name type="scientific">Abditibacterium utsteinense</name>
    <dbReference type="NCBI Taxonomy" id="1960156"/>
    <lineage>
        <taxon>Bacteria</taxon>
        <taxon>Pseudomonadati</taxon>
        <taxon>Abditibacteriota</taxon>
        <taxon>Abditibacteriia</taxon>
        <taxon>Abditibacteriales</taxon>
        <taxon>Abditibacteriaceae</taxon>
        <taxon>Abditibacterium</taxon>
    </lineage>
</organism>
<dbReference type="InParanoid" id="A0A2S8SRZ2"/>
<comment type="caution">
    <text evidence="1">The sequence shown here is derived from an EMBL/GenBank/DDBJ whole genome shotgun (WGS) entry which is preliminary data.</text>
</comment>
<dbReference type="SMART" id="SM01236">
    <property type="entry name" value="Haem_oxygenase_2"/>
    <property type="match status" value="1"/>
</dbReference>
<accession>A0A2S8SRZ2</accession>
<name>A0A2S8SRZ2_9BACT</name>
<dbReference type="AlphaFoldDB" id="A0A2S8SRZ2"/>
<dbReference type="OrthoDB" id="6635957at2"/>